<name>A0A3P7KFB1_STRVU</name>
<accession>A0A3P7KFB1</accession>
<reference evidence="1 2" key="1">
    <citation type="submission" date="2018-11" db="EMBL/GenBank/DDBJ databases">
        <authorList>
            <consortium name="Pathogen Informatics"/>
        </authorList>
    </citation>
    <scope>NUCLEOTIDE SEQUENCE [LARGE SCALE GENOMIC DNA]</scope>
</reference>
<keyword evidence="2" id="KW-1185">Reference proteome</keyword>
<dbReference type="AlphaFoldDB" id="A0A3P7KFB1"/>
<proteinExistence type="predicted"/>
<dbReference type="EMBL" id="UYYB01002995">
    <property type="protein sequence ID" value="VDM66512.1"/>
    <property type="molecule type" value="Genomic_DNA"/>
</dbReference>
<dbReference type="OrthoDB" id="5870462at2759"/>
<evidence type="ECO:0000313" key="1">
    <source>
        <dbReference type="EMBL" id="VDM66512.1"/>
    </source>
</evidence>
<evidence type="ECO:0000313" key="2">
    <source>
        <dbReference type="Proteomes" id="UP000270094"/>
    </source>
</evidence>
<protein>
    <submittedName>
        <fullName evidence="1">Uncharacterized protein</fullName>
    </submittedName>
</protein>
<sequence length="438" mass="49901">MMVFTEFLIWQSIEDNNISLVSDRLQSSSKVLADNILCCRFIADAIIHLAVDQFLARSSELDSSFISTLDAFRRLQFSTVGELSDVDVSKNAASFLDKLFRQKWATNGVSFPAMNSLLILYCDLPLYSTPAFCRYKYLAATAFFLITFSDNDSNVFEACMEIMEKLSRSVCTLSLEPTVVGDFFTHRLAFLEKLPSAGQAWRKVANAWSAVIAICNHNLNEDSINRLCPALSFTEISATDCWTWEQVIRSLKYFLSDTLACFLNVFELYIMTDLYATTQIVNKSKTQLLSVLFKSTKWEELLGSDEEQIIGVLEKDNNIVQHYSGRWSVLFLCWDDVPRNVRSSLMKKFFDKKDVKILRRLTNCMIDRKLKVDKITLQSALNFHLKYIPMLSGRSLEDLDWKSLICLQRAGVSADGALTQLPAEKVGLLVKCLSYRVE</sequence>
<dbReference type="Proteomes" id="UP000270094">
    <property type="component" value="Unassembled WGS sequence"/>
</dbReference>
<organism evidence="1 2">
    <name type="scientific">Strongylus vulgaris</name>
    <name type="common">Blood worm</name>
    <dbReference type="NCBI Taxonomy" id="40348"/>
    <lineage>
        <taxon>Eukaryota</taxon>
        <taxon>Metazoa</taxon>
        <taxon>Ecdysozoa</taxon>
        <taxon>Nematoda</taxon>
        <taxon>Chromadorea</taxon>
        <taxon>Rhabditida</taxon>
        <taxon>Rhabditina</taxon>
        <taxon>Rhabditomorpha</taxon>
        <taxon>Strongyloidea</taxon>
        <taxon>Strongylidae</taxon>
        <taxon>Strongylus</taxon>
    </lineage>
</organism>
<gene>
    <name evidence="1" type="ORF">SVUK_LOCUS1510</name>
</gene>